<evidence type="ECO:0000313" key="2">
    <source>
        <dbReference type="Proteomes" id="UP000236286"/>
    </source>
</evidence>
<dbReference type="Proteomes" id="UP000236286">
    <property type="component" value="Unassembled WGS sequence"/>
</dbReference>
<dbReference type="RefSeq" id="WP_102845027.1">
    <property type="nucleotide sequence ID" value="NZ_PDZR01000027.1"/>
</dbReference>
<comment type="caution">
    <text evidence="1">The sequence shown here is derived from an EMBL/GenBank/DDBJ whole genome shotgun (WGS) entry which is preliminary data.</text>
</comment>
<protein>
    <submittedName>
        <fullName evidence="1">Uncharacterized protein</fullName>
    </submittedName>
</protein>
<proteinExistence type="predicted"/>
<dbReference type="AlphaFoldDB" id="A0A2J7TCY6"/>
<gene>
    <name evidence="1" type="ORF">CR492_17525</name>
</gene>
<accession>A0A2J7TCY6</accession>
<organism evidence="1 2">
    <name type="scientific">Methylocella silvestris</name>
    <dbReference type="NCBI Taxonomy" id="199596"/>
    <lineage>
        <taxon>Bacteria</taxon>
        <taxon>Pseudomonadati</taxon>
        <taxon>Pseudomonadota</taxon>
        <taxon>Alphaproteobacteria</taxon>
        <taxon>Hyphomicrobiales</taxon>
        <taxon>Beijerinckiaceae</taxon>
        <taxon>Methylocella</taxon>
    </lineage>
</organism>
<dbReference type="EMBL" id="PDZR01000027">
    <property type="protein sequence ID" value="PNG24636.1"/>
    <property type="molecule type" value="Genomic_DNA"/>
</dbReference>
<dbReference type="OrthoDB" id="7592810at2"/>
<name>A0A2J7TCY6_METSI</name>
<reference evidence="1 2" key="1">
    <citation type="submission" date="2017-10" db="EMBL/GenBank/DDBJ databases">
        <title>Genome announcement of Methylocella silvestris TVC from permafrost.</title>
        <authorList>
            <person name="Wang J."/>
            <person name="Geng K."/>
            <person name="Ul-Haque F."/>
            <person name="Crombie A.T."/>
            <person name="Street L.E."/>
            <person name="Wookey P.A."/>
            <person name="Murrell J.C."/>
            <person name="Pratscher J."/>
        </authorList>
    </citation>
    <scope>NUCLEOTIDE SEQUENCE [LARGE SCALE GENOMIC DNA]</scope>
    <source>
        <strain evidence="1 2">TVC</strain>
    </source>
</reference>
<sequence length="368" mass="39349">MTPANARLARLRGGIPAVEVGARGIESVARNAGCTRLRAIVISGLTPTEIIKHVFNAEPDIMSPFAMTLSQAYERRLLENGGASLLTAYREKGHLATSEVKISSVADHAPGGGVLARQRRELETQRLLDMKHAGNPLAPNLILNPRLPLALVGVTHAIELDYMVASDDARSYRVGVIKSYADRGGKTDKADIRAACREAAVGTLALRQHLESRGDDPDLAGDRIDMVLRAPGSFVPRLFASMRAESEMASLVRTLSTAPADLDEVEQLVPAGTSFADPRVINQIPNNYRSNCKEHCALWERCRAQALAAGQPIILGDAAAEQLAAAGSITRALDLLDGRGRPPDNRAEAALATELRAAALLLDRIANG</sequence>
<evidence type="ECO:0000313" key="1">
    <source>
        <dbReference type="EMBL" id="PNG24636.1"/>
    </source>
</evidence>